<dbReference type="PROSITE" id="PS51471">
    <property type="entry name" value="FE2OG_OXY"/>
    <property type="match status" value="1"/>
</dbReference>
<evidence type="ECO:0000313" key="3">
    <source>
        <dbReference type="EMBL" id="WOX30550.1"/>
    </source>
</evidence>
<feature type="domain" description="Fe2OG dioxygenase" evidence="1">
    <location>
        <begin position="98"/>
        <end position="195"/>
    </location>
</feature>
<proteinExistence type="predicted"/>
<dbReference type="EMBL" id="WEIA01000007">
    <property type="protein sequence ID" value="NLR22294.1"/>
    <property type="molecule type" value="Genomic_DNA"/>
</dbReference>
<sequence>MKLPLIDNAEAEYIPAFLTKAESHSLYQWLIKHCDLSQPEIITLPNGENTEIRPWKMMFVEPKLEDPAVFPSYHGRRQTWPDLIALIQQRLQTQIGIEFSVCVCIFYPDGEEYMDFHSDLSAFGPTNVIASLSLGAERLFQVRHQENPDEQFEQLLEDGSLFIMGNGFQTQFQHAVPPTPKEIGARFNLTFRQFAWPNIT</sequence>
<dbReference type="EMBL" id="CP137579">
    <property type="protein sequence ID" value="WOX30550.1"/>
    <property type="molecule type" value="Genomic_DNA"/>
</dbReference>
<organism evidence="2 4">
    <name type="scientific">Pseudoalteromonas maricaloris</name>
    <dbReference type="NCBI Taxonomy" id="184924"/>
    <lineage>
        <taxon>Bacteria</taxon>
        <taxon>Pseudomonadati</taxon>
        <taxon>Pseudomonadota</taxon>
        <taxon>Gammaproteobacteria</taxon>
        <taxon>Alteromonadales</taxon>
        <taxon>Pseudoalteromonadaceae</taxon>
        <taxon>Pseudoalteromonas</taxon>
    </lineage>
</organism>
<accession>A0A8I2KM39</accession>
<dbReference type="SUPFAM" id="SSF51197">
    <property type="entry name" value="Clavaminate synthase-like"/>
    <property type="match status" value="1"/>
</dbReference>
<dbReference type="GO" id="GO:0006307">
    <property type="term" value="P:DNA alkylation repair"/>
    <property type="evidence" value="ECO:0007669"/>
    <property type="project" value="InterPro"/>
</dbReference>
<keyword evidence="2" id="KW-0560">Oxidoreductase</keyword>
<protein>
    <submittedName>
        <fullName evidence="2">Alpha-ketoglutarate-dependent dioxygenase AlkB</fullName>
    </submittedName>
</protein>
<reference evidence="3 5" key="2">
    <citation type="submission" date="2023-10" db="EMBL/GenBank/DDBJ databases">
        <title>To unveil natural product biosynthetic capacity in Pseudoalteromonas.</title>
        <authorList>
            <person name="Wang J."/>
        </authorList>
    </citation>
    <scope>NUCLEOTIDE SEQUENCE [LARGE SCALE GENOMIC DNA]</scope>
    <source>
        <strain evidence="3 5">DSM 15914</strain>
    </source>
</reference>
<dbReference type="InterPro" id="IPR032854">
    <property type="entry name" value="ALKBH3"/>
</dbReference>
<dbReference type="InterPro" id="IPR005123">
    <property type="entry name" value="Oxoglu/Fe-dep_dioxygenase_dom"/>
</dbReference>
<keyword evidence="5" id="KW-1185">Reference proteome</keyword>
<dbReference type="RefSeq" id="WP_039495459.1">
    <property type="nucleotide sequence ID" value="NZ_CBCSDF010000005.1"/>
</dbReference>
<dbReference type="InterPro" id="IPR027450">
    <property type="entry name" value="AlkB-like"/>
</dbReference>
<dbReference type="Gene3D" id="2.60.120.590">
    <property type="entry name" value="Alpha-ketoglutarate-dependent dioxygenase AlkB-like"/>
    <property type="match status" value="1"/>
</dbReference>
<evidence type="ECO:0000259" key="1">
    <source>
        <dbReference type="PROSITE" id="PS51471"/>
    </source>
</evidence>
<name>A0A8I2KM39_9GAMM</name>
<evidence type="ECO:0000313" key="5">
    <source>
        <dbReference type="Proteomes" id="UP001304419"/>
    </source>
</evidence>
<dbReference type="PANTHER" id="PTHR31212">
    <property type="entry name" value="ALPHA-KETOGLUTARATE-DEPENDENT DIOXYGENASE ALKB HOMOLOG 3"/>
    <property type="match status" value="1"/>
</dbReference>
<evidence type="ECO:0000313" key="4">
    <source>
        <dbReference type="Proteomes" id="UP000646877"/>
    </source>
</evidence>
<reference evidence="2" key="1">
    <citation type="submission" date="2019-10" db="EMBL/GenBank/DDBJ databases">
        <authorList>
            <person name="Paulsen S."/>
        </authorList>
    </citation>
    <scope>NUCLEOTIDE SEQUENCE</scope>
    <source>
        <strain evidence="2">LMG 19692</strain>
    </source>
</reference>
<evidence type="ECO:0000313" key="2">
    <source>
        <dbReference type="EMBL" id="NLR22294.1"/>
    </source>
</evidence>
<dbReference type="Proteomes" id="UP000646877">
    <property type="component" value="Unassembled WGS sequence"/>
</dbReference>
<dbReference type="PANTHER" id="PTHR31212:SF4">
    <property type="entry name" value="ALPHA-KETOGLUTARATE-DEPENDENT DIOXYGENASE ALKB HOMOLOG 3"/>
    <property type="match status" value="1"/>
</dbReference>
<dbReference type="Pfam" id="PF13532">
    <property type="entry name" value="2OG-FeII_Oxy_2"/>
    <property type="match status" value="1"/>
</dbReference>
<gene>
    <name evidence="2" type="ORF">F9Y85_13360</name>
    <name evidence="3" type="ORF">R5H13_21950</name>
</gene>
<dbReference type="Proteomes" id="UP001304419">
    <property type="component" value="Chromosome 2"/>
</dbReference>
<keyword evidence="2" id="KW-0223">Dioxygenase</keyword>
<dbReference type="GO" id="GO:0051213">
    <property type="term" value="F:dioxygenase activity"/>
    <property type="evidence" value="ECO:0007669"/>
    <property type="project" value="UniProtKB-KW"/>
</dbReference>
<dbReference type="AlphaFoldDB" id="A0A8I2KM39"/>
<dbReference type="InterPro" id="IPR037151">
    <property type="entry name" value="AlkB-like_sf"/>
</dbReference>